<feature type="transmembrane region" description="Helical" evidence="7">
    <location>
        <begin position="358"/>
        <end position="375"/>
    </location>
</feature>
<dbReference type="NCBIfam" id="TIGR03920">
    <property type="entry name" value="T7SS_EccD"/>
    <property type="match status" value="1"/>
</dbReference>
<evidence type="ECO:0000313" key="9">
    <source>
        <dbReference type="EMBL" id="NJP46600.1"/>
    </source>
</evidence>
<evidence type="ECO:0000256" key="6">
    <source>
        <dbReference type="ARBA" id="ARBA00023136"/>
    </source>
</evidence>
<keyword evidence="10" id="KW-1185">Reference proteome</keyword>
<evidence type="ECO:0000256" key="3">
    <source>
        <dbReference type="ARBA" id="ARBA00022475"/>
    </source>
</evidence>
<feature type="transmembrane region" description="Helical" evidence="7">
    <location>
        <begin position="422"/>
        <end position="445"/>
    </location>
</feature>
<feature type="transmembrane region" description="Helical" evidence="7">
    <location>
        <begin position="236"/>
        <end position="256"/>
    </location>
</feature>
<evidence type="ECO:0000256" key="4">
    <source>
        <dbReference type="ARBA" id="ARBA00022692"/>
    </source>
</evidence>
<evidence type="ECO:0000256" key="1">
    <source>
        <dbReference type="ARBA" id="ARBA00004651"/>
    </source>
</evidence>
<feature type="transmembrane region" description="Helical" evidence="7">
    <location>
        <begin position="382"/>
        <end position="402"/>
    </location>
</feature>
<feature type="transmembrane region" description="Helical" evidence="7">
    <location>
        <begin position="262"/>
        <end position="281"/>
    </location>
</feature>
<dbReference type="RefSeq" id="WP_167985460.1">
    <property type="nucleotide sequence ID" value="NZ_JAATEJ010000023.1"/>
</dbReference>
<protein>
    <submittedName>
        <fullName evidence="9">Type VII secretion integral membrane protein EccD</fullName>
    </submittedName>
</protein>
<dbReference type="InterPro" id="IPR024962">
    <property type="entry name" value="YukD-like"/>
</dbReference>
<feature type="transmembrane region" description="Helical" evidence="7">
    <location>
        <begin position="152"/>
        <end position="170"/>
    </location>
</feature>
<organism evidence="9 10">
    <name type="scientific">Actinacidiphila epipremni</name>
    <dbReference type="NCBI Taxonomy" id="2053013"/>
    <lineage>
        <taxon>Bacteria</taxon>
        <taxon>Bacillati</taxon>
        <taxon>Actinomycetota</taxon>
        <taxon>Actinomycetes</taxon>
        <taxon>Kitasatosporales</taxon>
        <taxon>Streptomycetaceae</taxon>
        <taxon>Actinacidiphila</taxon>
    </lineage>
</organism>
<evidence type="ECO:0000313" key="10">
    <source>
        <dbReference type="Proteomes" id="UP000734511"/>
    </source>
</evidence>
<dbReference type="InterPro" id="IPR006707">
    <property type="entry name" value="T7SS_EccD"/>
</dbReference>
<comment type="caution">
    <text evidence="9">The sequence shown here is derived from an EMBL/GenBank/DDBJ whole genome shotgun (WGS) entry which is preliminary data.</text>
</comment>
<feature type="transmembrane region" description="Helical" evidence="7">
    <location>
        <begin position="211"/>
        <end position="229"/>
    </location>
</feature>
<evidence type="ECO:0000259" key="8">
    <source>
        <dbReference type="Pfam" id="PF19053"/>
    </source>
</evidence>
<feature type="transmembrane region" description="Helical" evidence="7">
    <location>
        <begin position="120"/>
        <end position="140"/>
    </location>
</feature>
<evidence type="ECO:0000256" key="2">
    <source>
        <dbReference type="ARBA" id="ARBA00006162"/>
    </source>
</evidence>
<evidence type="ECO:0000256" key="5">
    <source>
        <dbReference type="ARBA" id="ARBA00022989"/>
    </source>
</evidence>
<evidence type="ECO:0000256" key="7">
    <source>
        <dbReference type="SAM" id="Phobius"/>
    </source>
</evidence>
<proteinExistence type="inferred from homology"/>
<keyword evidence="6 7" id="KW-0472">Membrane</keyword>
<comment type="subcellular location">
    <subcellularLocation>
        <location evidence="1">Cell membrane</location>
        <topology evidence="1">Multi-pass membrane protein</topology>
    </subcellularLocation>
</comment>
<keyword evidence="4 7" id="KW-0812">Transmembrane</keyword>
<keyword evidence="5 7" id="KW-1133">Transmembrane helix</keyword>
<accession>A0ABX0ZRS4</accession>
<comment type="similarity">
    <text evidence="2">Belongs to the EccD/Snm4 family.</text>
</comment>
<name>A0ABX0ZRS4_9ACTN</name>
<feature type="transmembrane region" description="Helical" evidence="7">
    <location>
        <begin position="331"/>
        <end position="352"/>
    </location>
</feature>
<dbReference type="PIRSF" id="PIRSF017804">
    <property type="entry name" value="Secretion_EccD1"/>
    <property type="match status" value="1"/>
</dbReference>
<dbReference type="Pfam" id="PF08817">
    <property type="entry name" value="YukD"/>
    <property type="match status" value="1"/>
</dbReference>
<gene>
    <name evidence="9" type="primary">eccD</name>
    <name evidence="9" type="ORF">HCN08_24815</name>
</gene>
<feature type="transmembrane region" description="Helical" evidence="7">
    <location>
        <begin position="177"/>
        <end position="199"/>
    </location>
</feature>
<dbReference type="EMBL" id="JAATEJ010000023">
    <property type="protein sequence ID" value="NJP46600.1"/>
    <property type="molecule type" value="Genomic_DNA"/>
</dbReference>
<feature type="domain" description="EccD-like transmembrane" evidence="8">
    <location>
        <begin position="118"/>
        <end position="486"/>
    </location>
</feature>
<dbReference type="InterPro" id="IPR044049">
    <property type="entry name" value="EccD_transm"/>
</dbReference>
<dbReference type="Proteomes" id="UP000734511">
    <property type="component" value="Unassembled WGS sequence"/>
</dbReference>
<reference evidence="9 10" key="1">
    <citation type="submission" date="2020-03" db="EMBL/GenBank/DDBJ databases">
        <title>WGS of actinomycetes isolated from Thailand.</title>
        <authorList>
            <person name="Thawai C."/>
        </authorList>
    </citation>
    <scope>NUCLEOTIDE SEQUENCE [LARGE SCALE GENOMIC DNA]</scope>
    <source>
        <strain evidence="9 10">PRB2-1</strain>
    </source>
</reference>
<keyword evidence="3" id="KW-1003">Cell membrane</keyword>
<dbReference type="Gene3D" id="3.10.20.90">
    <property type="entry name" value="Phosphatidylinositol 3-kinase Catalytic Subunit, Chain A, domain 1"/>
    <property type="match status" value="1"/>
</dbReference>
<feature type="transmembrane region" description="Helical" evidence="7">
    <location>
        <begin position="457"/>
        <end position="480"/>
    </location>
</feature>
<sequence length="489" mass="50590">MSTISATGFCRVTVVAPDSRIDVALPDDLPVADLRPDILRLSGQVQSEEEPTGFHLVRRDGSVLDPALSLSAQRVLDGELIALRAFAESLPPAVHDDVADAIATAVVRDRRRWSDDLMRAVGLTGGAVLLVMMCFVLWWAEPVRHDMHSMPGVVAGVIGTVLIAFAAVRARVYRDRAAAVALGLAALPHLLIAGSGIVAPDAGHGPGRLQFLVGCATVLLASAILVAVLPTGDAPFVASAFLAAAGTLATYGAIATDAPPRAVASVAAVAAVGLVGFLPGWSARFARLPIGFGQPEPSAEVMERYGDRRADPEPPIDYEAVAAQARRGHELLLGLVGGCAATVVGATAVMGFSHSAPAQVLALTAGVAALLRARLFRYTTQVASLVVAGILAIALLILGLALNPDTSLLIHLAHGDHSPLDLHTLWLSAAIAAGAVLMVAIGLIVPRKGVSPFWGRSLDLTEGVVLLSLVPLCLAVLKVYSSVRGLSSD</sequence>
<dbReference type="Pfam" id="PF19053">
    <property type="entry name" value="EccD"/>
    <property type="match status" value="1"/>
</dbReference>